<reference evidence="3 4" key="1">
    <citation type="journal article" date="2019" name="Emerg. Microbes Infect.">
        <title>Comprehensive subspecies identification of 175 nontuberculous mycobacteria species based on 7547 genomic profiles.</title>
        <authorList>
            <person name="Matsumoto Y."/>
            <person name="Kinjo T."/>
            <person name="Motooka D."/>
            <person name="Nabeya D."/>
            <person name="Jung N."/>
            <person name="Uechi K."/>
            <person name="Horii T."/>
            <person name="Iida T."/>
            <person name="Fujita J."/>
            <person name="Nakamura S."/>
        </authorList>
    </citation>
    <scope>NUCLEOTIDE SEQUENCE [LARGE SCALE GENOMIC DNA]</scope>
    <source>
        <strain evidence="3 4">JCM 16017</strain>
    </source>
</reference>
<keyword evidence="2" id="KW-0472">Membrane</keyword>
<name>A0A7I9XGY9_9MYCO</name>
<proteinExistence type="predicted"/>
<sequence>MSKWFLRGLVFAALMVVIRMIQGVLINAFESQAGLISLILMILFAIAVAVWGYSDGRADARANPDPDRRDDLAMTWLGAGLVAGLVSGLVSWIIGLVDKALYVSSLFNELTSFAAFTALLVFVTAVAAVTLGRRRVDKEYEKAPHRHHGLAAEGEAAPTDVFATVGAPAVAAEQTGAVQTEAAPQAGTAASQADDPVTQTDAPATQDDAGATLGGPAAGFTTEEIPADTEATTEFPAVDERGPSSQPDDSAK</sequence>
<organism evidence="3 4">
    <name type="scientific">Mycolicibacter senuensis</name>
    <dbReference type="NCBI Taxonomy" id="386913"/>
    <lineage>
        <taxon>Bacteria</taxon>
        <taxon>Bacillati</taxon>
        <taxon>Actinomycetota</taxon>
        <taxon>Actinomycetes</taxon>
        <taxon>Mycobacteriales</taxon>
        <taxon>Mycobacteriaceae</taxon>
        <taxon>Mycolicibacter</taxon>
    </lineage>
</organism>
<feature type="transmembrane region" description="Helical" evidence="2">
    <location>
        <begin position="33"/>
        <end position="53"/>
    </location>
</feature>
<feature type="region of interest" description="Disordered" evidence="1">
    <location>
        <begin position="175"/>
        <end position="252"/>
    </location>
</feature>
<evidence type="ECO:0000256" key="2">
    <source>
        <dbReference type="SAM" id="Phobius"/>
    </source>
</evidence>
<dbReference type="RefSeq" id="WP_085086853.1">
    <property type="nucleotide sequence ID" value="NZ_BLKV01000001.1"/>
</dbReference>
<gene>
    <name evidence="3" type="ORF">MSEN_09590</name>
</gene>
<evidence type="ECO:0000313" key="3">
    <source>
        <dbReference type="EMBL" id="GFG69239.1"/>
    </source>
</evidence>
<dbReference type="Proteomes" id="UP000465263">
    <property type="component" value="Unassembled WGS sequence"/>
</dbReference>
<evidence type="ECO:0008006" key="5">
    <source>
        <dbReference type="Google" id="ProtNLM"/>
    </source>
</evidence>
<protein>
    <recommendedName>
        <fullName evidence="5">Transmembrane protein</fullName>
    </recommendedName>
</protein>
<dbReference type="EMBL" id="BLKV01000001">
    <property type="protein sequence ID" value="GFG69239.1"/>
    <property type="molecule type" value="Genomic_DNA"/>
</dbReference>
<keyword evidence="4" id="KW-1185">Reference proteome</keyword>
<feature type="compositionally biased region" description="Polar residues" evidence="1">
    <location>
        <begin position="243"/>
        <end position="252"/>
    </location>
</feature>
<evidence type="ECO:0000256" key="1">
    <source>
        <dbReference type="SAM" id="MobiDB-lite"/>
    </source>
</evidence>
<feature type="transmembrane region" description="Helical" evidence="2">
    <location>
        <begin position="74"/>
        <end position="94"/>
    </location>
</feature>
<dbReference type="NCBIfam" id="NF037996">
    <property type="entry name" value="B-4DMT"/>
    <property type="match status" value="1"/>
</dbReference>
<evidence type="ECO:0000313" key="4">
    <source>
        <dbReference type="Proteomes" id="UP000465263"/>
    </source>
</evidence>
<dbReference type="AlphaFoldDB" id="A0A7I9XGY9"/>
<dbReference type="InterPro" id="IPR047958">
    <property type="entry name" value="B-4DMT-like"/>
</dbReference>
<accession>A0A7I9XGY9</accession>
<keyword evidence="2" id="KW-1133">Transmembrane helix</keyword>
<feature type="compositionally biased region" description="Low complexity" evidence="1">
    <location>
        <begin position="179"/>
        <end position="193"/>
    </location>
</feature>
<keyword evidence="2" id="KW-0812">Transmembrane</keyword>
<comment type="caution">
    <text evidence="3">The sequence shown here is derived from an EMBL/GenBank/DDBJ whole genome shotgun (WGS) entry which is preliminary data.</text>
</comment>
<feature type="transmembrane region" description="Helical" evidence="2">
    <location>
        <begin position="114"/>
        <end position="132"/>
    </location>
</feature>